<dbReference type="SUPFAM" id="SSF50978">
    <property type="entry name" value="WD40 repeat-like"/>
    <property type="match status" value="1"/>
</dbReference>
<evidence type="ECO:0000256" key="2">
    <source>
        <dbReference type="ARBA" id="ARBA00022737"/>
    </source>
</evidence>
<dbReference type="Proteomes" id="UP000036681">
    <property type="component" value="Unplaced"/>
</dbReference>
<dbReference type="SMART" id="SM00320">
    <property type="entry name" value="WD40"/>
    <property type="match status" value="1"/>
</dbReference>
<organism evidence="4 5">
    <name type="scientific">Ascaris lumbricoides</name>
    <name type="common">Giant roundworm</name>
    <dbReference type="NCBI Taxonomy" id="6252"/>
    <lineage>
        <taxon>Eukaryota</taxon>
        <taxon>Metazoa</taxon>
        <taxon>Ecdysozoa</taxon>
        <taxon>Nematoda</taxon>
        <taxon>Chromadorea</taxon>
        <taxon>Rhabditida</taxon>
        <taxon>Spirurina</taxon>
        <taxon>Ascaridomorpha</taxon>
        <taxon>Ascaridoidea</taxon>
        <taxon>Ascarididae</taxon>
        <taxon>Ascaris</taxon>
    </lineage>
</organism>
<reference evidence="5" key="1">
    <citation type="submission" date="2017-02" db="UniProtKB">
        <authorList>
            <consortium name="WormBaseParasite"/>
        </authorList>
    </citation>
    <scope>IDENTIFICATION</scope>
</reference>
<feature type="domain" description="Anaphase-promoting complex subunit 4-like WD40" evidence="3">
    <location>
        <begin position="103"/>
        <end position="143"/>
    </location>
</feature>
<evidence type="ECO:0000259" key="3">
    <source>
        <dbReference type="Pfam" id="PF12894"/>
    </source>
</evidence>
<evidence type="ECO:0000313" key="5">
    <source>
        <dbReference type="WBParaSite" id="ALUE_0002080601-mRNA-1"/>
    </source>
</evidence>
<dbReference type="GO" id="GO:0030515">
    <property type="term" value="F:snoRNA binding"/>
    <property type="evidence" value="ECO:0007669"/>
    <property type="project" value="TreeGrafter"/>
</dbReference>
<dbReference type="GO" id="GO:0032040">
    <property type="term" value="C:small-subunit processome"/>
    <property type="evidence" value="ECO:0007669"/>
    <property type="project" value="TreeGrafter"/>
</dbReference>
<protein>
    <submittedName>
        <fullName evidence="5">ANAPC4_WD40 domain-containing protein</fullName>
    </submittedName>
</protein>
<evidence type="ECO:0000313" key="4">
    <source>
        <dbReference type="Proteomes" id="UP000036681"/>
    </source>
</evidence>
<dbReference type="Pfam" id="PF12894">
    <property type="entry name" value="ANAPC4_WD40"/>
    <property type="match status" value="1"/>
</dbReference>
<dbReference type="InterPro" id="IPR024977">
    <property type="entry name" value="Apc4-like_WD40_dom"/>
</dbReference>
<name>A0A0M3IPX8_ASCLU</name>
<keyword evidence="4" id="KW-1185">Reference proteome</keyword>
<dbReference type="PANTHER" id="PTHR19853:SF0">
    <property type="entry name" value="WD REPEAT-CONTAINING PROTEIN 3"/>
    <property type="match status" value="1"/>
</dbReference>
<dbReference type="InterPro" id="IPR015943">
    <property type="entry name" value="WD40/YVTN_repeat-like_dom_sf"/>
</dbReference>
<evidence type="ECO:0000256" key="1">
    <source>
        <dbReference type="ARBA" id="ARBA00022574"/>
    </source>
</evidence>
<dbReference type="GO" id="GO:0034388">
    <property type="term" value="C:Pwp2p-containing subcomplex of 90S preribosome"/>
    <property type="evidence" value="ECO:0007669"/>
    <property type="project" value="TreeGrafter"/>
</dbReference>
<accession>A0A0M3IPX8</accession>
<dbReference type="WBParaSite" id="ALUE_0002080601-mRNA-1">
    <property type="protein sequence ID" value="ALUE_0002080601-mRNA-1"/>
    <property type="gene ID" value="ALUE_0002080601"/>
</dbReference>
<dbReference type="GO" id="GO:0030490">
    <property type="term" value="P:maturation of SSU-rRNA"/>
    <property type="evidence" value="ECO:0007669"/>
    <property type="project" value="TreeGrafter"/>
</dbReference>
<dbReference type="InterPro" id="IPR036322">
    <property type="entry name" value="WD40_repeat_dom_sf"/>
</dbReference>
<dbReference type="InterPro" id="IPR051570">
    <property type="entry name" value="TBC1_cilium_biogenesis"/>
</dbReference>
<dbReference type="Gene3D" id="2.130.10.10">
    <property type="entry name" value="YVTN repeat-like/Quinoprotein amine dehydrogenase"/>
    <property type="match status" value="1"/>
</dbReference>
<keyword evidence="1" id="KW-0853">WD repeat</keyword>
<dbReference type="InterPro" id="IPR001680">
    <property type="entry name" value="WD40_rpt"/>
</dbReference>
<keyword evidence="2" id="KW-0677">Repeat</keyword>
<sequence>MSLPNWLVAMSDPLVTGNELEAHCKNSNFHVMSLPNWLVAMSDPLVTGNEMGITKQYLRYVPSGTCNIVGSTNGAVAAVNDVVCAVSACENVNFYNLRTCERTLELSESEKCVTALKFSSNRQFIAIGYADGVVRLHDRKSEGILDPLY</sequence>
<dbReference type="PANTHER" id="PTHR19853">
    <property type="entry name" value="WD REPEAT CONTAINING PROTEIN 3 WDR3"/>
    <property type="match status" value="1"/>
</dbReference>
<proteinExistence type="predicted"/>
<dbReference type="AlphaFoldDB" id="A0A0M3IPX8"/>